<accession>A0A835R3K9</accession>
<dbReference type="InterPro" id="IPR051350">
    <property type="entry name" value="WD_repeat-ST_regulator"/>
</dbReference>
<keyword evidence="2" id="KW-0677">Repeat</keyword>
<dbReference type="PROSITE" id="PS50896">
    <property type="entry name" value="LISH"/>
    <property type="match status" value="1"/>
</dbReference>
<name>A0A835R3K9_VANPL</name>
<sequence>MGGLDDIEPPLKRVKGTSANLYSLPNHSSQPGSIVPLGGLDDIEPPLKRVKGTSANLYSLPNHSSQPGSIVPLGGQMARCLATQGKEEMVGSKGVINRVEFVRIITKTLYSLGYERSGKALEEESGIHLHSSSVNYFRKQVLDGNWDESVETLQKIGLDEHIQNSATFLILEYKFFDLMARDMVMDALKTLRSEIAPLNINKRRLHELSTCIVSSSQHGLLELANFRIDSGELRLKLMDELQKLFPPAIMIPERRLENLVEQALNVQTEACFFHNSLGTSLSLYTDHQCGKDQLPSKTLQILQGHDGEVWFLQFSHDGKYLASSSNDRAVIIWEVHEDGEVSLKRILKGHEKPVLMVAWSPDNRYVLSCGMEEVVRCWDATTGECVCTCEKTGFGLLSAVWSPDGRHFFSGVTDRSISLWNLEGKEVENLLGHHMTKNSDLAVAKDGKQIISMCKDNAILLLDRDRKMEKLIEEDQTITSFSLSRDEKLLLVNLLNEEIHLWSIVDVPMLLTKYRGHRRSRFVIRSCFGGFGQTFIASGSEDSQVYIWHRGSGELIQALAGHSGAVNCVSWNPANPQILASGSDDHTIRVWGLNRMNLNRKDSSSNGFACHCNGTSK</sequence>
<dbReference type="SUPFAM" id="SSF50978">
    <property type="entry name" value="WD40 repeat-like"/>
    <property type="match status" value="1"/>
</dbReference>
<reference evidence="5 6" key="1">
    <citation type="journal article" date="2020" name="Nat. Food">
        <title>A phased Vanilla planifolia genome enables genetic improvement of flavour and production.</title>
        <authorList>
            <person name="Hasing T."/>
            <person name="Tang H."/>
            <person name="Brym M."/>
            <person name="Khazi F."/>
            <person name="Huang T."/>
            <person name="Chambers A.H."/>
        </authorList>
    </citation>
    <scope>NUCLEOTIDE SEQUENCE [LARGE SCALE GENOMIC DNA]</scope>
    <source>
        <tissue evidence="5">Leaf</tissue>
    </source>
</reference>
<dbReference type="Gene3D" id="2.130.10.10">
    <property type="entry name" value="YVTN repeat-like/Quinoprotein amine dehydrogenase"/>
    <property type="match status" value="2"/>
</dbReference>
<protein>
    <recommendedName>
        <fullName evidence="4">CTLH domain-containing protein</fullName>
    </recommendedName>
</protein>
<evidence type="ECO:0000259" key="4">
    <source>
        <dbReference type="PROSITE" id="PS50897"/>
    </source>
</evidence>
<dbReference type="PANTHER" id="PTHR22838:SF0">
    <property type="entry name" value="WD REPEAT-CONTAINING PROTEIN 26"/>
    <property type="match status" value="1"/>
</dbReference>
<evidence type="ECO:0000313" key="6">
    <source>
        <dbReference type="Proteomes" id="UP000639772"/>
    </source>
</evidence>
<dbReference type="PANTHER" id="PTHR22838">
    <property type="entry name" value="WD REPEAT PROTEIN 26-RELATED"/>
    <property type="match status" value="1"/>
</dbReference>
<dbReference type="AlphaFoldDB" id="A0A835R3K9"/>
<evidence type="ECO:0000256" key="1">
    <source>
        <dbReference type="ARBA" id="ARBA00022574"/>
    </source>
</evidence>
<dbReference type="PROSITE" id="PS00678">
    <property type="entry name" value="WD_REPEATS_1"/>
    <property type="match status" value="1"/>
</dbReference>
<dbReference type="PROSITE" id="PS50897">
    <property type="entry name" value="CTLH"/>
    <property type="match status" value="1"/>
</dbReference>
<evidence type="ECO:0000256" key="2">
    <source>
        <dbReference type="ARBA" id="ARBA00022737"/>
    </source>
</evidence>
<evidence type="ECO:0000313" key="5">
    <source>
        <dbReference type="EMBL" id="KAG0478752.1"/>
    </source>
</evidence>
<dbReference type="CDD" id="cd00200">
    <property type="entry name" value="WD40"/>
    <property type="match status" value="1"/>
</dbReference>
<evidence type="ECO:0000256" key="3">
    <source>
        <dbReference type="PROSITE-ProRule" id="PRU00221"/>
    </source>
</evidence>
<dbReference type="PROSITE" id="PS50294">
    <property type="entry name" value="WD_REPEATS_REGION"/>
    <property type="match status" value="3"/>
</dbReference>
<dbReference type="Pfam" id="PF23627">
    <property type="entry name" value="LisH_WDR26"/>
    <property type="match status" value="1"/>
</dbReference>
<feature type="repeat" description="WD" evidence="3">
    <location>
        <begin position="347"/>
        <end position="388"/>
    </location>
</feature>
<dbReference type="InterPro" id="IPR019775">
    <property type="entry name" value="WD40_repeat_CS"/>
</dbReference>
<dbReference type="Proteomes" id="UP000639772">
    <property type="component" value="Chromosome 6"/>
</dbReference>
<gene>
    <name evidence="5" type="ORF">HPP92_013471</name>
</gene>
<dbReference type="InterPro" id="IPR020472">
    <property type="entry name" value="WD40_PAC1"/>
</dbReference>
<dbReference type="PRINTS" id="PR00320">
    <property type="entry name" value="GPROTEINBRPT"/>
</dbReference>
<dbReference type="InterPro" id="IPR015943">
    <property type="entry name" value="WD40/YVTN_repeat-like_dom_sf"/>
</dbReference>
<feature type="domain" description="CTLH" evidence="4">
    <location>
        <begin position="130"/>
        <end position="186"/>
    </location>
</feature>
<comment type="caution">
    <text evidence="5">The sequence shown here is derived from an EMBL/GenBank/DDBJ whole genome shotgun (WGS) entry which is preliminary data.</text>
</comment>
<dbReference type="Pfam" id="PF00400">
    <property type="entry name" value="WD40"/>
    <property type="match status" value="5"/>
</dbReference>
<dbReference type="OrthoDB" id="972532at2759"/>
<feature type="repeat" description="WD" evidence="3">
    <location>
        <begin position="559"/>
        <end position="601"/>
    </location>
</feature>
<dbReference type="SMART" id="SM00320">
    <property type="entry name" value="WD40"/>
    <property type="match status" value="7"/>
</dbReference>
<dbReference type="InterPro" id="IPR006594">
    <property type="entry name" value="LisH"/>
</dbReference>
<proteinExistence type="predicted"/>
<dbReference type="InterPro" id="IPR036322">
    <property type="entry name" value="WD40_repeat_dom_sf"/>
</dbReference>
<keyword evidence="1 3" id="KW-0853">WD repeat</keyword>
<feature type="repeat" description="WD" evidence="3">
    <location>
        <begin position="302"/>
        <end position="343"/>
    </location>
</feature>
<feature type="repeat" description="WD" evidence="3">
    <location>
        <begin position="401"/>
        <end position="430"/>
    </location>
</feature>
<dbReference type="InterPro" id="IPR001680">
    <property type="entry name" value="WD40_rpt"/>
</dbReference>
<dbReference type="PROSITE" id="PS50082">
    <property type="entry name" value="WD_REPEATS_2"/>
    <property type="match status" value="4"/>
</dbReference>
<organism evidence="5 6">
    <name type="scientific">Vanilla planifolia</name>
    <name type="common">Vanilla</name>
    <dbReference type="NCBI Taxonomy" id="51239"/>
    <lineage>
        <taxon>Eukaryota</taxon>
        <taxon>Viridiplantae</taxon>
        <taxon>Streptophyta</taxon>
        <taxon>Embryophyta</taxon>
        <taxon>Tracheophyta</taxon>
        <taxon>Spermatophyta</taxon>
        <taxon>Magnoliopsida</taxon>
        <taxon>Liliopsida</taxon>
        <taxon>Asparagales</taxon>
        <taxon>Orchidaceae</taxon>
        <taxon>Vanilloideae</taxon>
        <taxon>Vanilleae</taxon>
        <taxon>Vanilla</taxon>
    </lineage>
</organism>
<dbReference type="EMBL" id="JADCNM010000006">
    <property type="protein sequence ID" value="KAG0478752.1"/>
    <property type="molecule type" value="Genomic_DNA"/>
</dbReference>
<dbReference type="InterPro" id="IPR006595">
    <property type="entry name" value="CTLH_C"/>
</dbReference>